<name>W9AWC2_MYCCO</name>
<feature type="transmembrane region" description="Helical" evidence="1">
    <location>
        <begin position="71"/>
        <end position="91"/>
    </location>
</feature>
<reference evidence="2" key="1">
    <citation type="submission" date="2014-03" db="EMBL/GenBank/DDBJ databases">
        <title>Draft Genome Sequence of Mycobacterium cosmeticum DSM 44829.</title>
        <authorList>
            <person name="Croce O."/>
            <person name="Robert C."/>
            <person name="Raoult D."/>
            <person name="Drancourt M."/>
        </authorList>
    </citation>
    <scope>NUCLEOTIDE SEQUENCE [LARGE SCALE GENOMIC DNA]</scope>
    <source>
        <strain evidence="2">DSM 44829</strain>
    </source>
</reference>
<keyword evidence="3" id="KW-1185">Reference proteome</keyword>
<gene>
    <name evidence="2" type="ORF">BN977_01690</name>
</gene>
<keyword evidence="1" id="KW-1133">Transmembrane helix</keyword>
<keyword evidence="1" id="KW-0472">Membrane</keyword>
<organism evidence="2 3">
    <name type="scientific">Mycolicibacterium cosmeticum</name>
    <dbReference type="NCBI Taxonomy" id="258533"/>
    <lineage>
        <taxon>Bacteria</taxon>
        <taxon>Bacillati</taxon>
        <taxon>Actinomycetota</taxon>
        <taxon>Actinomycetes</taxon>
        <taxon>Mycobacteriales</taxon>
        <taxon>Mycobacteriaceae</taxon>
        <taxon>Mycolicibacterium</taxon>
    </lineage>
</organism>
<accession>W9AWC2</accession>
<evidence type="ECO:0000256" key="1">
    <source>
        <dbReference type="SAM" id="Phobius"/>
    </source>
</evidence>
<evidence type="ECO:0000313" key="2">
    <source>
        <dbReference type="EMBL" id="CDO06896.1"/>
    </source>
</evidence>
<dbReference type="AlphaFoldDB" id="W9AWC2"/>
<proteinExistence type="predicted"/>
<dbReference type="STRING" id="258533.BN977_01690"/>
<comment type="caution">
    <text evidence="2">The sequence shown here is derived from an EMBL/GenBank/DDBJ whole genome shotgun (WGS) entry which is preliminary data.</text>
</comment>
<sequence>MFVLLLCVQAAGVGVMLLSVLVLPMSIDNCAYQTCGDEKWISYAIWTALASMAPAGVFTGLGIIQLARNRIGFWLALIGTVAQWSLIYGAWRMAALAGPVGA</sequence>
<dbReference type="EMBL" id="CCBB010000001">
    <property type="protein sequence ID" value="CDO06896.1"/>
    <property type="molecule type" value="Genomic_DNA"/>
</dbReference>
<protein>
    <submittedName>
        <fullName evidence="2">Uncharacterized protein</fullName>
    </submittedName>
</protein>
<evidence type="ECO:0000313" key="3">
    <source>
        <dbReference type="Proteomes" id="UP000028870"/>
    </source>
</evidence>
<reference evidence="2" key="2">
    <citation type="submission" date="2014-03" db="EMBL/GenBank/DDBJ databases">
        <authorList>
            <person name="Urmite Genomes"/>
        </authorList>
    </citation>
    <scope>NUCLEOTIDE SEQUENCE</scope>
    <source>
        <strain evidence="2">DSM 44829</strain>
    </source>
</reference>
<dbReference type="Proteomes" id="UP000028870">
    <property type="component" value="Unassembled WGS sequence"/>
</dbReference>
<feature type="transmembrane region" description="Helical" evidence="1">
    <location>
        <begin position="40"/>
        <end position="64"/>
    </location>
</feature>
<keyword evidence="1" id="KW-0812">Transmembrane</keyword>